<accession>A0A2Z6MMK4</accession>
<proteinExistence type="predicted"/>
<dbReference type="EMBL" id="DF973297">
    <property type="protein sequence ID" value="GAU24830.1"/>
    <property type="molecule type" value="Genomic_DNA"/>
</dbReference>
<protein>
    <submittedName>
        <fullName evidence="1">Uncharacterized protein</fullName>
    </submittedName>
</protein>
<gene>
    <name evidence="1" type="ORF">TSUD_157420</name>
</gene>
<dbReference type="AlphaFoldDB" id="A0A2Z6MMK4"/>
<reference evidence="2" key="1">
    <citation type="journal article" date="2017" name="Front. Plant Sci.">
        <title>Climate Clever Clovers: New Paradigm to Reduce the Environmental Footprint of Ruminants by Breeding Low Methanogenic Forages Utilizing Haplotype Variation.</title>
        <authorList>
            <person name="Kaur P."/>
            <person name="Appels R."/>
            <person name="Bayer P.E."/>
            <person name="Keeble-Gagnere G."/>
            <person name="Wang J."/>
            <person name="Hirakawa H."/>
            <person name="Shirasawa K."/>
            <person name="Vercoe P."/>
            <person name="Stefanova K."/>
            <person name="Durmic Z."/>
            <person name="Nichols P."/>
            <person name="Revell C."/>
            <person name="Isobe S.N."/>
            <person name="Edwards D."/>
            <person name="Erskine W."/>
        </authorList>
    </citation>
    <scope>NUCLEOTIDE SEQUENCE [LARGE SCALE GENOMIC DNA]</scope>
    <source>
        <strain evidence="2">cv. Daliak</strain>
    </source>
</reference>
<keyword evidence="2" id="KW-1185">Reference proteome</keyword>
<name>A0A2Z6MMK4_TRISU</name>
<evidence type="ECO:0000313" key="1">
    <source>
        <dbReference type="EMBL" id="GAU24830.1"/>
    </source>
</evidence>
<dbReference type="Proteomes" id="UP000242715">
    <property type="component" value="Unassembled WGS sequence"/>
</dbReference>
<evidence type="ECO:0000313" key="2">
    <source>
        <dbReference type="Proteomes" id="UP000242715"/>
    </source>
</evidence>
<sequence length="89" mass="10053">MLERGYCGATVEHLVRRQSDHNPLSVADPRSPMLRVMWCIMLGIRLSIMWSGSSRMIGMFPSASMWITLGIPLLGKSSWKQDSRGFNVL</sequence>
<organism evidence="1 2">
    <name type="scientific">Trifolium subterraneum</name>
    <name type="common">Subterranean clover</name>
    <dbReference type="NCBI Taxonomy" id="3900"/>
    <lineage>
        <taxon>Eukaryota</taxon>
        <taxon>Viridiplantae</taxon>
        <taxon>Streptophyta</taxon>
        <taxon>Embryophyta</taxon>
        <taxon>Tracheophyta</taxon>
        <taxon>Spermatophyta</taxon>
        <taxon>Magnoliopsida</taxon>
        <taxon>eudicotyledons</taxon>
        <taxon>Gunneridae</taxon>
        <taxon>Pentapetalae</taxon>
        <taxon>rosids</taxon>
        <taxon>fabids</taxon>
        <taxon>Fabales</taxon>
        <taxon>Fabaceae</taxon>
        <taxon>Papilionoideae</taxon>
        <taxon>50 kb inversion clade</taxon>
        <taxon>NPAAA clade</taxon>
        <taxon>Hologalegina</taxon>
        <taxon>IRL clade</taxon>
        <taxon>Trifolieae</taxon>
        <taxon>Trifolium</taxon>
    </lineage>
</organism>